<dbReference type="EMBL" id="QPFP01000143">
    <property type="protein sequence ID" value="TEB20374.1"/>
    <property type="molecule type" value="Genomic_DNA"/>
</dbReference>
<keyword evidence="3" id="KW-1185">Reference proteome</keyword>
<gene>
    <name evidence="2" type="ORF">FA13DRAFT_242252</name>
</gene>
<evidence type="ECO:0000313" key="3">
    <source>
        <dbReference type="Proteomes" id="UP000298030"/>
    </source>
</evidence>
<organism evidence="2 3">
    <name type="scientific">Coprinellus micaceus</name>
    <name type="common">Glistening ink-cap mushroom</name>
    <name type="synonym">Coprinus micaceus</name>
    <dbReference type="NCBI Taxonomy" id="71717"/>
    <lineage>
        <taxon>Eukaryota</taxon>
        <taxon>Fungi</taxon>
        <taxon>Dikarya</taxon>
        <taxon>Basidiomycota</taxon>
        <taxon>Agaricomycotina</taxon>
        <taxon>Agaricomycetes</taxon>
        <taxon>Agaricomycetidae</taxon>
        <taxon>Agaricales</taxon>
        <taxon>Agaricineae</taxon>
        <taxon>Psathyrellaceae</taxon>
        <taxon>Coprinellus</taxon>
    </lineage>
</organism>
<dbReference type="Proteomes" id="UP000298030">
    <property type="component" value="Unassembled WGS sequence"/>
</dbReference>
<protein>
    <submittedName>
        <fullName evidence="2">Uncharacterized protein</fullName>
    </submittedName>
</protein>
<name>A0A4Y7SF01_COPMI</name>
<comment type="caution">
    <text evidence="2">The sequence shown here is derived from an EMBL/GenBank/DDBJ whole genome shotgun (WGS) entry which is preliminary data.</text>
</comment>
<proteinExistence type="predicted"/>
<reference evidence="2 3" key="1">
    <citation type="journal article" date="2019" name="Nat. Ecol. Evol.">
        <title>Megaphylogeny resolves global patterns of mushroom evolution.</title>
        <authorList>
            <person name="Varga T."/>
            <person name="Krizsan K."/>
            <person name="Foldi C."/>
            <person name="Dima B."/>
            <person name="Sanchez-Garcia M."/>
            <person name="Sanchez-Ramirez S."/>
            <person name="Szollosi G.J."/>
            <person name="Szarkandi J.G."/>
            <person name="Papp V."/>
            <person name="Albert L."/>
            <person name="Andreopoulos W."/>
            <person name="Angelini C."/>
            <person name="Antonin V."/>
            <person name="Barry K.W."/>
            <person name="Bougher N.L."/>
            <person name="Buchanan P."/>
            <person name="Buyck B."/>
            <person name="Bense V."/>
            <person name="Catcheside P."/>
            <person name="Chovatia M."/>
            <person name="Cooper J."/>
            <person name="Damon W."/>
            <person name="Desjardin D."/>
            <person name="Finy P."/>
            <person name="Geml J."/>
            <person name="Haridas S."/>
            <person name="Hughes K."/>
            <person name="Justo A."/>
            <person name="Karasinski D."/>
            <person name="Kautmanova I."/>
            <person name="Kiss B."/>
            <person name="Kocsube S."/>
            <person name="Kotiranta H."/>
            <person name="LaButti K.M."/>
            <person name="Lechner B.E."/>
            <person name="Liimatainen K."/>
            <person name="Lipzen A."/>
            <person name="Lukacs Z."/>
            <person name="Mihaltcheva S."/>
            <person name="Morgado L.N."/>
            <person name="Niskanen T."/>
            <person name="Noordeloos M.E."/>
            <person name="Ohm R.A."/>
            <person name="Ortiz-Santana B."/>
            <person name="Ovrebo C."/>
            <person name="Racz N."/>
            <person name="Riley R."/>
            <person name="Savchenko A."/>
            <person name="Shiryaev A."/>
            <person name="Soop K."/>
            <person name="Spirin V."/>
            <person name="Szebenyi C."/>
            <person name="Tomsovsky M."/>
            <person name="Tulloss R.E."/>
            <person name="Uehling J."/>
            <person name="Grigoriev I.V."/>
            <person name="Vagvolgyi C."/>
            <person name="Papp T."/>
            <person name="Martin F.M."/>
            <person name="Miettinen O."/>
            <person name="Hibbett D.S."/>
            <person name="Nagy L.G."/>
        </authorList>
    </citation>
    <scope>NUCLEOTIDE SEQUENCE [LARGE SCALE GENOMIC DNA]</scope>
    <source>
        <strain evidence="2 3">FP101781</strain>
    </source>
</reference>
<feature type="region of interest" description="Disordered" evidence="1">
    <location>
        <begin position="150"/>
        <end position="177"/>
    </location>
</feature>
<evidence type="ECO:0000256" key="1">
    <source>
        <dbReference type="SAM" id="MobiDB-lite"/>
    </source>
</evidence>
<dbReference type="AlphaFoldDB" id="A0A4Y7SF01"/>
<evidence type="ECO:0000313" key="2">
    <source>
        <dbReference type="EMBL" id="TEB20374.1"/>
    </source>
</evidence>
<accession>A0A4Y7SF01</accession>
<sequence>MWTLRGRSSSRGGRVLLPFLSLNRIFVTSEEREATIEPYRDTLAALSGCMRSKCDDRTWTTLRRTTDLGLDTRYQISGYMRKTIRRNFRCWSVVVERGQGRERMEMQRNLGRKIFGFAWTHQGNRHHRLREWALESQSCAWHSAVGSKALHWPGPQHRRQDSPPQCLSHLHSRRALR</sequence>